<evidence type="ECO:0000313" key="3">
    <source>
        <dbReference type="Proteomes" id="UP001310594"/>
    </source>
</evidence>
<proteinExistence type="predicted"/>
<protein>
    <recommendedName>
        <fullName evidence="1">AB hydrolase-1 domain-containing protein</fullName>
    </recommendedName>
</protein>
<dbReference type="Proteomes" id="UP001310594">
    <property type="component" value="Unassembled WGS sequence"/>
</dbReference>
<dbReference type="GO" id="GO:0047372">
    <property type="term" value="F:monoacylglycerol lipase activity"/>
    <property type="evidence" value="ECO:0007669"/>
    <property type="project" value="TreeGrafter"/>
</dbReference>
<dbReference type="PANTHER" id="PTHR43798">
    <property type="entry name" value="MONOACYLGLYCEROL LIPASE"/>
    <property type="match status" value="1"/>
</dbReference>
<dbReference type="SUPFAM" id="SSF53474">
    <property type="entry name" value="alpha/beta-Hydrolases"/>
    <property type="match status" value="1"/>
</dbReference>
<dbReference type="PRINTS" id="PR00111">
    <property type="entry name" value="ABHYDROLASE"/>
</dbReference>
<dbReference type="InterPro" id="IPR050266">
    <property type="entry name" value="AB_hydrolase_sf"/>
</dbReference>
<dbReference type="EMBL" id="JAVRQU010000020">
    <property type="protein sequence ID" value="KAK5692125.1"/>
    <property type="molecule type" value="Genomic_DNA"/>
</dbReference>
<feature type="domain" description="AB hydrolase-1" evidence="1">
    <location>
        <begin position="34"/>
        <end position="274"/>
    </location>
</feature>
<evidence type="ECO:0000313" key="2">
    <source>
        <dbReference type="EMBL" id="KAK5692125.1"/>
    </source>
</evidence>
<dbReference type="InterPro" id="IPR000073">
    <property type="entry name" value="AB_hydrolase_1"/>
</dbReference>
<reference evidence="2" key="1">
    <citation type="submission" date="2023-08" db="EMBL/GenBank/DDBJ databases">
        <title>Black Yeasts Isolated from many extreme environments.</title>
        <authorList>
            <person name="Coleine C."/>
            <person name="Stajich J.E."/>
            <person name="Selbmann L."/>
        </authorList>
    </citation>
    <scope>NUCLEOTIDE SEQUENCE</scope>
    <source>
        <strain evidence="2">CCFEE 5810</strain>
    </source>
</reference>
<sequence>MSTQETAPTSCLEANGTSYAYRLIGHSPNATRPLLLLNHFRSNIDLWDPTLVNNLTILGGGRQVITYDYAGHGHSGGTVATSIPSFSSNLIAFLQVLLVLLKVEQVDVLGFSLGGYVAQQLVLDAPDLVGSLILSGTGPSFGPGLVRPMAEVQSAIMAPTPAGPPTIAAFFPGVVAEEGEAWLNRSFAGRAAIAGQNGEPELASFLTGPGVANLTKAYLAWDADPLPYALLQSVQKNVLVTAGQNDLVVPNQNAWVLAHQLPNANFVQYPTSGHGHIFQYAGLYAKQVVDFLGAKWPRSPFHAGSVVGLLA</sequence>
<organism evidence="2 3">
    <name type="scientific">Elasticomyces elasticus</name>
    <dbReference type="NCBI Taxonomy" id="574655"/>
    <lineage>
        <taxon>Eukaryota</taxon>
        <taxon>Fungi</taxon>
        <taxon>Dikarya</taxon>
        <taxon>Ascomycota</taxon>
        <taxon>Pezizomycotina</taxon>
        <taxon>Dothideomycetes</taxon>
        <taxon>Dothideomycetidae</taxon>
        <taxon>Mycosphaerellales</taxon>
        <taxon>Teratosphaeriaceae</taxon>
        <taxon>Elasticomyces</taxon>
    </lineage>
</organism>
<dbReference type="InterPro" id="IPR029058">
    <property type="entry name" value="AB_hydrolase_fold"/>
</dbReference>
<dbReference type="PANTHER" id="PTHR43798:SF5">
    <property type="entry name" value="MONOACYLGLYCEROL LIPASE ABHD6"/>
    <property type="match status" value="1"/>
</dbReference>
<comment type="caution">
    <text evidence="2">The sequence shown here is derived from an EMBL/GenBank/DDBJ whole genome shotgun (WGS) entry which is preliminary data.</text>
</comment>
<dbReference type="Pfam" id="PF00561">
    <property type="entry name" value="Abhydrolase_1"/>
    <property type="match status" value="1"/>
</dbReference>
<evidence type="ECO:0000259" key="1">
    <source>
        <dbReference type="Pfam" id="PF00561"/>
    </source>
</evidence>
<dbReference type="GO" id="GO:0016020">
    <property type="term" value="C:membrane"/>
    <property type="evidence" value="ECO:0007669"/>
    <property type="project" value="TreeGrafter"/>
</dbReference>
<accession>A0AAN7W1M8</accession>
<dbReference type="GO" id="GO:0046464">
    <property type="term" value="P:acylglycerol catabolic process"/>
    <property type="evidence" value="ECO:0007669"/>
    <property type="project" value="TreeGrafter"/>
</dbReference>
<name>A0AAN7W1M8_9PEZI</name>
<gene>
    <name evidence="2" type="ORF">LTR97_011299</name>
</gene>
<dbReference type="Gene3D" id="3.40.50.1820">
    <property type="entry name" value="alpha/beta hydrolase"/>
    <property type="match status" value="1"/>
</dbReference>
<dbReference type="AlphaFoldDB" id="A0AAN7W1M8"/>